<dbReference type="InterPro" id="IPR013785">
    <property type="entry name" value="Aldolase_TIM"/>
</dbReference>
<protein>
    <submittedName>
        <fullName evidence="2">PfaD family protein</fullName>
    </submittedName>
</protein>
<dbReference type="NCBIfam" id="TIGR02814">
    <property type="entry name" value="pfaD_fam"/>
    <property type="match status" value="1"/>
</dbReference>
<reference evidence="3" key="1">
    <citation type="submission" date="2016-10" db="EMBL/GenBank/DDBJ databases">
        <authorList>
            <person name="Varghese N."/>
            <person name="Submissions S."/>
        </authorList>
    </citation>
    <scope>NUCLEOTIDE SEQUENCE [LARGE SCALE GENOMIC DNA]</scope>
    <source>
        <strain evidence="3">DSM 8987</strain>
    </source>
</reference>
<organism evidence="2 3">
    <name type="scientific">Desulfuromonas thiophila</name>
    <dbReference type="NCBI Taxonomy" id="57664"/>
    <lineage>
        <taxon>Bacteria</taxon>
        <taxon>Pseudomonadati</taxon>
        <taxon>Thermodesulfobacteriota</taxon>
        <taxon>Desulfuromonadia</taxon>
        <taxon>Desulfuromonadales</taxon>
        <taxon>Desulfuromonadaceae</taxon>
        <taxon>Desulfuromonas</taxon>
    </lineage>
</organism>
<dbReference type="InterPro" id="IPR014179">
    <property type="entry name" value="PfaD-like_TIM-barrel"/>
</dbReference>
<dbReference type="Pfam" id="PF21607">
    <property type="entry name" value="FabD_helical_ins"/>
    <property type="match status" value="1"/>
</dbReference>
<dbReference type="PANTHER" id="PTHR32332:SF20">
    <property type="entry name" value="2-NITROPROPANE DIOXYGENASE-LIKE PROTEIN"/>
    <property type="match status" value="1"/>
</dbReference>
<dbReference type="RefSeq" id="WP_092080156.1">
    <property type="nucleotide sequence ID" value="NZ_FNAQ01000019.1"/>
</dbReference>
<dbReference type="PANTHER" id="PTHR32332">
    <property type="entry name" value="2-NITROPROPANE DIOXYGENASE"/>
    <property type="match status" value="1"/>
</dbReference>
<dbReference type="STRING" id="57664.SAMN05661003_1192"/>
<dbReference type="SUPFAM" id="SSF51412">
    <property type="entry name" value="Inosine monophosphate dehydrogenase (IMPDH)"/>
    <property type="match status" value="1"/>
</dbReference>
<evidence type="ECO:0000313" key="2">
    <source>
        <dbReference type="EMBL" id="SDE60566.1"/>
    </source>
</evidence>
<name>A0A1G7EAT8_9BACT</name>
<dbReference type="Pfam" id="PF03060">
    <property type="entry name" value="NMO"/>
    <property type="match status" value="1"/>
</dbReference>
<gene>
    <name evidence="2" type="ORF">SAMN05661003_1192</name>
</gene>
<evidence type="ECO:0000259" key="1">
    <source>
        <dbReference type="Pfam" id="PF21607"/>
    </source>
</evidence>
<dbReference type="Proteomes" id="UP000243205">
    <property type="component" value="Unassembled WGS sequence"/>
</dbReference>
<dbReference type="AlphaFoldDB" id="A0A1G7EAT8"/>
<proteinExistence type="predicted"/>
<evidence type="ECO:0000313" key="3">
    <source>
        <dbReference type="Proteomes" id="UP000243205"/>
    </source>
</evidence>
<accession>A0A1G7EAT8</accession>
<dbReference type="InterPro" id="IPR049489">
    <property type="entry name" value="FabD-like_helical_ins"/>
</dbReference>
<dbReference type="Gene3D" id="3.20.20.70">
    <property type="entry name" value="Aldolase class I"/>
    <property type="match status" value="1"/>
</dbReference>
<dbReference type="CDD" id="cd04742">
    <property type="entry name" value="NPD_FabD"/>
    <property type="match status" value="1"/>
</dbReference>
<feature type="domain" description="[Acyl-carrier-protein] S-malonyltransferase-like inserted helical" evidence="1">
    <location>
        <begin position="391"/>
        <end position="470"/>
    </location>
</feature>
<dbReference type="OrthoDB" id="9808564at2"/>
<keyword evidence="3" id="KW-1185">Reference proteome</keyword>
<sequence length="548" mass="59166">MTLTHTSACLTPLGLFEPAAAPLTDLPHALYQLGRPLFLTRNPAGGLELHQQGSARLPASAAAEGLPLLGYAAPLPLAQCGQPRFLTRFGLRYPLLGGSMAKGISSTALVIALGQAGMLGFFGAAGLSLPQVEQAIDQIQQALPTQPYGFNLIHSPNEPELEQALVDLYQQRGVRLIEASAFLALTPALVAYRLRGLRRAADGRVEATHRIIAKVSREEVALPFLSPAPARLVQQLLEQGRISAEQAELAATLPMADALTAEADSGGHTDNRPALALLPTLLALRDRLQQQYRYAEPVSIGLGGGIATPQSVAAAFSLGADYLVTGSVNQACREAGTSALVRQMLAEARQADIAMAPAADMFEMGVTVQVLKRGTLFAQRGAKLYDLYRRHASLEEIPAAERAKLEKTVFQAPLEQVWQQTRAFFAERDPRQVERAERDPRHRMALVFRSYLGQATHWAIAGSAERKVDFQIWCGPAMAAFNSWTEGSPLALPENRTLVDVNLNLLLGGAAWLRARQLSPALGLWLRQQGQALQLAPLSSAQLKEYLA</sequence>
<dbReference type="EMBL" id="FNAQ01000019">
    <property type="protein sequence ID" value="SDE60566.1"/>
    <property type="molecule type" value="Genomic_DNA"/>
</dbReference>